<evidence type="ECO:0000256" key="1">
    <source>
        <dbReference type="SAM" id="MobiDB-lite"/>
    </source>
</evidence>
<sequence length="113" mass="12849">MSSVRNSIPLKTRWKDLIPVKSIGSQCSHSKEIRVLDHIAFGSCPNDCKITQYFCCRQFLCVKTASIVPYCNENSGRGIMCSAFPLWEDGRSSRQRPHRQLRVKSSENADVEL</sequence>
<dbReference type="EMBL" id="BMAW01051934">
    <property type="protein sequence ID" value="GFS83324.1"/>
    <property type="molecule type" value="Genomic_DNA"/>
</dbReference>
<organism evidence="2 3">
    <name type="scientific">Nephila pilipes</name>
    <name type="common">Giant wood spider</name>
    <name type="synonym">Nephila maculata</name>
    <dbReference type="NCBI Taxonomy" id="299642"/>
    <lineage>
        <taxon>Eukaryota</taxon>
        <taxon>Metazoa</taxon>
        <taxon>Ecdysozoa</taxon>
        <taxon>Arthropoda</taxon>
        <taxon>Chelicerata</taxon>
        <taxon>Arachnida</taxon>
        <taxon>Araneae</taxon>
        <taxon>Araneomorphae</taxon>
        <taxon>Entelegynae</taxon>
        <taxon>Araneoidea</taxon>
        <taxon>Nephilidae</taxon>
        <taxon>Nephila</taxon>
    </lineage>
</organism>
<dbReference type="Proteomes" id="UP000887013">
    <property type="component" value="Unassembled WGS sequence"/>
</dbReference>
<feature type="compositionally biased region" description="Basic residues" evidence="1">
    <location>
        <begin position="93"/>
        <end position="102"/>
    </location>
</feature>
<feature type="region of interest" description="Disordered" evidence="1">
    <location>
        <begin position="90"/>
        <end position="113"/>
    </location>
</feature>
<name>A0A8X6MXS8_NEPPI</name>
<gene>
    <name evidence="2" type="ORF">NPIL_498041</name>
</gene>
<reference evidence="2" key="1">
    <citation type="submission" date="2020-08" db="EMBL/GenBank/DDBJ databases">
        <title>Multicomponent nature underlies the extraordinary mechanical properties of spider dragline silk.</title>
        <authorList>
            <person name="Kono N."/>
            <person name="Nakamura H."/>
            <person name="Mori M."/>
            <person name="Yoshida Y."/>
            <person name="Ohtoshi R."/>
            <person name="Malay A.D."/>
            <person name="Moran D.A.P."/>
            <person name="Tomita M."/>
            <person name="Numata K."/>
            <person name="Arakawa K."/>
        </authorList>
    </citation>
    <scope>NUCLEOTIDE SEQUENCE</scope>
</reference>
<accession>A0A8X6MXS8</accession>
<proteinExistence type="predicted"/>
<protein>
    <submittedName>
        <fullName evidence="2">Uncharacterized protein</fullName>
    </submittedName>
</protein>
<evidence type="ECO:0000313" key="2">
    <source>
        <dbReference type="EMBL" id="GFS83324.1"/>
    </source>
</evidence>
<comment type="caution">
    <text evidence="2">The sequence shown here is derived from an EMBL/GenBank/DDBJ whole genome shotgun (WGS) entry which is preliminary data.</text>
</comment>
<dbReference type="AlphaFoldDB" id="A0A8X6MXS8"/>
<keyword evidence="3" id="KW-1185">Reference proteome</keyword>
<evidence type="ECO:0000313" key="3">
    <source>
        <dbReference type="Proteomes" id="UP000887013"/>
    </source>
</evidence>